<evidence type="ECO:0000256" key="2">
    <source>
        <dbReference type="SAM" id="MobiDB-lite"/>
    </source>
</evidence>
<evidence type="ECO:0008006" key="5">
    <source>
        <dbReference type="Google" id="ProtNLM"/>
    </source>
</evidence>
<feature type="compositionally biased region" description="Basic and acidic residues" evidence="2">
    <location>
        <begin position="405"/>
        <end position="430"/>
    </location>
</feature>
<dbReference type="Pfam" id="PF06884">
    <property type="entry name" value="DUF1264"/>
    <property type="match status" value="1"/>
</dbReference>
<accession>A0A0G4KR24</accession>
<dbReference type="InterPro" id="IPR010686">
    <property type="entry name" value="OBAP-like"/>
</dbReference>
<dbReference type="EMBL" id="CVQI01002891">
    <property type="protein sequence ID" value="CRK12219.1"/>
    <property type="molecule type" value="Genomic_DNA"/>
</dbReference>
<dbReference type="PANTHER" id="PTHR31360">
    <property type="match status" value="1"/>
</dbReference>
<feature type="region of interest" description="Disordered" evidence="2">
    <location>
        <begin position="405"/>
        <end position="447"/>
    </location>
</feature>
<feature type="compositionally biased region" description="Basic and acidic residues" evidence="2">
    <location>
        <begin position="437"/>
        <end position="447"/>
    </location>
</feature>
<evidence type="ECO:0000313" key="3">
    <source>
        <dbReference type="EMBL" id="CRK12219.1"/>
    </source>
</evidence>
<gene>
    <name evidence="3" type="ORF">BN1723_009661</name>
</gene>
<organism evidence="3 4">
    <name type="scientific">Verticillium longisporum</name>
    <name type="common">Verticillium dahliae var. longisporum</name>
    <dbReference type="NCBI Taxonomy" id="100787"/>
    <lineage>
        <taxon>Eukaryota</taxon>
        <taxon>Fungi</taxon>
        <taxon>Dikarya</taxon>
        <taxon>Ascomycota</taxon>
        <taxon>Pezizomycotina</taxon>
        <taxon>Sordariomycetes</taxon>
        <taxon>Hypocreomycetidae</taxon>
        <taxon>Glomerellales</taxon>
        <taxon>Plectosphaerellaceae</taxon>
        <taxon>Verticillium</taxon>
    </lineage>
</organism>
<protein>
    <recommendedName>
        <fullName evidence="5">DUF1264 domain-containing protein</fullName>
    </recommendedName>
</protein>
<dbReference type="PANTHER" id="PTHR31360:SF0">
    <property type="entry name" value="OIL BODY-ASSOCIATED PROTEIN 1B"/>
    <property type="match status" value="1"/>
</dbReference>
<name>A0A0G4KR24_VERLO</name>
<sequence length="447" mass="50469">MQKAKQAVADFVSRDGKHKTTVEEDVRREITEEHVMPHRHENVTTAIDKEVHQDHHHTTVQPIMAKETLAEKHTHNIVPVEHKTFEHGNDKDVRAKLDADAAQYRDTSTTHDTTHSNSVNPVVAGERIHHHVHEHVQPVIQKEVIAPQVVHTTIPIHETHHAAAQFHGTSVLPPKTLEELNSNKAGLDGKGHSKVEYDGCPKSYNKNLQVEQETMASLPETNNAAGEPTSIKNQALLTGASATQNFAPIQNICAHLNAFHAYVSDPARVVEANHYCGHLNEDVRQCILYDSPDSTARIIGIEYMISPTLYETLEAEERKLWHSHVYEVKSGMLIMPQPTLPDAAWELAENKEMEEVVKLYGKVYHLWQVDRGDKLPLGKPELMTSFTAPGQFDFEKFVGDRDERFQSDYKGKEKAREGIKSPKIHPDADQAWKTQGKVRDDKEGLRE</sequence>
<proteinExistence type="inferred from homology"/>
<comment type="similarity">
    <text evidence="1">Belongs to the OBAP family.</text>
</comment>
<reference evidence="4" key="1">
    <citation type="submission" date="2015-05" db="EMBL/GenBank/DDBJ databases">
        <authorList>
            <person name="Fogelqvist Johan"/>
        </authorList>
    </citation>
    <scope>NUCLEOTIDE SEQUENCE [LARGE SCALE GENOMIC DNA]</scope>
</reference>
<evidence type="ECO:0000256" key="1">
    <source>
        <dbReference type="ARBA" id="ARBA00009740"/>
    </source>
</evidence>
<dbReference type="AlphaFoldDB" id="A0A0G4KR24"/>
<dbReference type="Proteomes" id="UP000045706">
    <property type="component" value="Unassembled WGS sequence"/>
</dbReference>
<evidence type="ECO:0000313" key="4">
    <source>
        <dbReference type="Proteomes" id="UP000045706"/>
    </source>
</evidence>